<dbReference type="GO" id="GO:0005634">
    <property type="term" value="C:nucleus"/>
    <property type="evidence" value="ECO:0007669"/>
    <property type="project" value="UniProtKB-SubCell"/>
</dbReference>
<evidence type="ECO:0000256" key="1">
    <source>
        <dbReference type="ARBA" id="ARBA00004123"/>
    </source>
</evidence>
<accession>A0A9P1CF84</accession>
<dbReference type="InterPro" id="IPR037197">
    <property type="entry name" value="WWE_dom_sf"/>
</dbReference>
<evidence type="ECO:0000256" key="2">
    <source>
        <dbReference type="ARBA" id="ARBA00023242"/>
    </source>
</evidence>
<comment type="similarity">
    <text evidence="3">Belongs to the ARTD/PARP family.</text>
</comment>
<evidence type="ECO:0000256" key="3">
    <source>
        <dbReference type="ARBA" id="ARBA00024347"/>
    </source>
</evidence>
<name>A0A9P1CF84_9DINO</name>
<evidence type="ECO:0000256" key="5">
    <source>
        <dbReference type="SAM" id="MobiDB-lite"/>
    </source>
</evidence>
<dbReference type="Gene3D" id="3.90.228.10">
    <property type="match status" value="2"/>
</dbReference>
<sequence length="1097" mass="124750">MCGGGRRRRRRGSDPGYRIKNKNPTQSCGELWKHHAYGTRFQSPLRKLCNLPVNHAWLIRNLQKKLVQKDKEIAETNGRENHKASLIRDLQKQLAHKQQETADTIKDIVETNERENHNVLLIRDLQEKLAQKEKETNERENHKASLIRDLQKQDFEKGNDELAQRIHLQPQVDGETWQFRGDSREWISFPDCPNKELMAKFREGHECFKIVIDGRTYEIDFNKFSQKNVRTKKEREIRCFVDLPSHWQMTTEDALKSKFLKDSLQIPPLNSSFLQQPPAAAGVLPPQRSPNFVQLHAVTDQDMKSKVANLLNRSLSRNDGSHCGCLHGSSNFVVAEAYQVNNLHLWRRYQRCVRSIQDKHKLHGIFPESISPSVGKALTEFARDLTVDLAGNERLLLHGTRDFDLARAIATEGFDNRVARDGLFGRGTYFAAQTCKSAQYATEDGWKKIASPQMVGTMLIARVAIGDPFYTPEPCPADLSRPPEKNGVRADSIIARPGIPNGQPAGVQSHMEVVTFDPGQAYPEFIAFSTERLWFVDDYDILITRKEPIRCFMSLLEQCPAKVAESDWEVKAPSQRLHEVFFHCCRVRMPLGVIVEKYPGLIAPSLLGLLGVLVVFFAHYEKKIKALQSHLLEAKEKIVQKDNQKDSLIKDLKNQLEQKDNENAFLIKAEEEMAQKEFEKALLVRDLQNQLEQKGKENSSLIKAKEEIAQKENEKALLVRDLQKQLARTEKEFVEKANEHASLVRDFEKELAQQVNDELVQRIYSQPQVDGETWQFQGDSGEWVSFPDYANKVLMVKLREGHEMCDIVIDGKTYEIDFKKSSQMNQRTKKERIILCFFDFPSHWQMTNKDALKLLKESLQAPPLNGLQQFSWQRLLGRSANRSPTFVQPLFPVTDQDVKLRLGELLNKSLSRHDGGQCTCLHGSSNFVVTEAYQEINPSVSEALIDFARELKVDLAGNERLLPHGTPDFDRAKGIATEGFDNRVARNGLFGKGTYFAAQTCKSAQYATPDGMKSKASPQMVGTMLIARVAIGDPYYAPRGCPDLSRPPEKNGVRADSIIAKPGIPNGQPAGVQSHMEVVTFDPAQAYPEFIVRFMEE</sequence>
<dbReference type="Pfam" id="PF00644">
    <property type="entry name" value="PARP"/>
    <property type="match status" value="2"/>
</dbReference>
<feature type="region of interest" description="Disordered" evidence="5">
    <location>
        <begin position="1"/>
        <end position="25"/>
    </location>
</feature>
<dbReference type="InterPro" id="IPR012317">
    <property type="entry name" value="Poly(ADP-ribose)pol_cat_dom"/>
</dbReference>
<dbReference type="EMBL" id="CAMXCT030001557">
    <property type="protein sequence ID" value="CAL4778469.1"/>
    <property type="molecule type" value="Genomic_DNA"/>
</dbReference>
<organism evidence="7">
    <name type="scientific">Cladocopium goreaui</name>
    <dbReference type="NCBI Taxonomy" id="2562237"/>
    <lineage>
        <taxon>Eukaryota</taxon>
        <taxon>Sar</taxon>
        <taxon>Alveolata</taxon>
        <taxon>Dinophyceae</taxon>
        <taxon>Suessiales</taxon>
        <taxon>Symbiodiniaceae</taxon>
        <taxon>Cladocopium</taxon>
    </lineage>
</organism>
<evidence type="ECO:0000256" key="4">
    <source>
        <dbReference type="SAM" id="Coils"/>
    </source>
</evidence>
<dbReference type="PANTHER" id="PTHR45740">
    <property type="entry name" value="POLY [ADP-RIBOSE] POLYMERASE"/>
    <property type="match status" value="1"/>
</dbReference>
<dbReference type="PANTHER" id="PTHR45740:SF2">
    <property type="entry name" value="POLY [ADP-RIBOSE] POLYMERASE"/>
    <property type="match status" value="1"/>
</dbReference>
<feature type="domain" description="WWE" evidence="6">
    <location>
        <begin position="759"/>
        <end position="836"/>
    </location>
</feature>
<keyword evidence="4" id="KW-0175">Coiled coil</keyword>
<dbReference type="GO" id="GO:0003950">
    <property type="term" value="F:NAD+ poly-ADP-ribosyltransferase activity"/>
    <property type="evidence" value="ECO:0007669"/>
    <property type="project" value="InterPro"/>
</dbReference>
<dbReference type="Gene3D" id="3.30.720.50">
    <property type="match status" value="2"/>
</dbReference>
<dbReference type="PROSITE" id="PS50918">
    <property type="entry name" value="WWE"/>
    <property type="match status" value="2"/>
</dbReference>
<gene>
    <name evidence="7" type="ORF">C1SCF055_LOCUS18087</name>
</gene>
<proteinExistence type="inferred from homology"/>
<keyword evidence="2" id="KW-0539">Nucleus</keyword>
<evidence type="ECO:0000313" key="7">
    <source>
        <dbReference type="EMBL" id="CAI3991157.1"/>
    </source>
</evidence>
<dbReference type="AlphaFoldDB" id="A0A9P1CF84"/>
<reference evidence="7" key="1">
    <citation type="submission" date="2022-10" db="EMBL/GenBank/DDBJ databases">
        <authorList>
            <person name="Chen Y."/>
            <person name="Dougan E. K."/>
            <person name="Chan C."/>
            <person name="Rhodes N."/>
            <person name="Thang M."/>
        </authorList>
    </citation>
    <scope>NUCLEOTIDE SEQUENCE</scope>
</reference>
<dbReference type="EMBL" id="CAMXCT020001557">
    <property type="protein sequence ID" value="CAL1144532.1"/>
    <property type="molecule type" value="Genomic_DNA"/>
</dbReference>
<feature type="compositionally biased region" description="Basic residues" evidence="5">
    <location>
        <begin position="1"/>
        <end position="11"/>
    </location>
</feature>
<dbReference type="InterPro" id="IPR004170">
    <property type="entry name" value="WWE_dom"/>
</dbReference>
<evidence type="ECO:0000313" key="10">
    <source>
        <dbReference type="Proteomes" id="UP001152797"/>
    </source>
</evidence>
<dbReference type="Proteomes" id="UP001152797">
    <property type="component" value="Unassembled WGS sequence"/>
</dbReference>
<dbReference type="SUPFAM" id="SSF56399">
    <property type="entry name" value="ADP-ribosylation"/>
    <property type="match status" value="2"/>
</dbReference>
<dbReference type="EMBL" id="CAMXCT010001557">
    <property type="protein sequence ID" value="CAI3991157.1"/>
    <property type="molecule type" value="Genomic_DNA"/>
</dbReference>
<protein>
    <submittedName>
        <fullName evidence="9">Protein mono-ADP-ribosyltransferase PARP11 (ADP-ribosyltransferase diphtheria toxin-like 11) (ARTD11) (Poly [ADP-ribose] polymerase 11) (PARP-11)</fullName>
    </submittedName>
</protein>
<evidence type="ECO:0000259" key="6">
    <source>
        <dbReference type="PROSITE" id="PS50918"/>
    </source>
</evidence>
<comment type="subcellular location">
    <subcellularLocation>
        <location evidence="1">Nucleus</location>
    </subcellularLocation>
</comment>
<dbReference type="GO" id="GO:1990404">
    <property type="term" value="F:NAD+-protein mono-ADP-ribosyltransferase activity"/>
    <property type="evidence" value="ECO:0007669"/>
    <property type="project" value="TreeGrafter"/>
</dbReference>
<feature type="domain" description="WWE" evidence="6">
    <location>
        <begin position="161"/>
        <end position="239"/>
    </location>
</feature>
<dbReference type="OrthoDB" id="6133115at2759"/>
<dbReference type="Pfam" id="PF02825">
    <property type="entry name" value="WWE"/>
    <property type="match status" value="2"/>
</dbReference>
<reference evidence="8" key="2">
    <citation type="submission" date="2024-04" db="EMBL/GenBank/DDBJ databases">
        <authorList>
            <person name="Chen Y."/>
            <person name="Shah S."/>
            <person name="Dougan E. K."/>
            <person name="Thang M."/>
            <person name="Chan C."/>
        </authorList>
    </citation>
    <scope>NUCLEOTIDE SEQUENCE [LARGE SCALE GENOMIC DNA]</scope>
</reference>
<keyword evidence="10" id="KW-1185">Reference proteome</keyword>
<feature type="coiled-coil region" evidence="4">
    <location>
        <begin position="617"/>
        <end position="739"/>
    </location>
</feature>
<comment type="caution">
    <text evidence="7">The sequence shown here is derived from an EMBL/GenBank/DDBJ whole genome shotgun (WGS) entry which is preliminary data.</text>
</comment>
<dbReference type="InterPro" id="IPR051712">
    <property type="entry name" value="ARTD-AVP"/>
</dbReference>
<dbReference type="SUPFAM" id="SSF117839">
    <property type="entry name" value="WWE domain"/>
    <property type="match status" value="2"/>
</dbReference>
<evidence type="ECO:0000313" key="9">
    <source>
        <dbReference type="EMBL" id="CAL4778469.1"/>
    </source>
</evidence>
<evidence type="ECO:0000313" key="8">
    <source>
        <dbReference type="EMBL" id="CAL1144532.1"/>
    </source>
</evidence>